<feature type="non-terminal residue" evidence="1">
    <location>
        <position position="1"/>
    </location>
</feature>
<comment type="caution">
    <text evidence="1">The sequence shown here is derived from an EMBL/GenBank/DDBJ whole genome shotgun (WGS) entry which is preliminary data.</text>
</comment>
<dbReference type="EMBL" id="CAJVQB010140543">
    <property type="protein sequence ID" value="CAG8854625.1"/>
    <property type="molecule type" value="Genomic_DNA"/>
</dbReference>
<reference evidence="1 2" key="1">
    <citation type="submission" date="2021-06" db="EMBL/GenBank/DDBJ databases">
        <authorList>
            <person name="Kallberg Y."/>
            <person name="Tangrot J."/>
            <person name="Rosling A."/>
        </authorList>
    </citation>
    <scope>NUCLEOTIDE SEQUENCE [LARGE SCALE GENOMIC DNA]</scope>
    <source>
        <strain evidence="1 2">120-4 pot B 10/14</strain>
    </source>
</reference>
<proteinExistence type="predicted"/>
<gene>
    <name evidence="1" type="ORF">GMARGA_LOCUS43446</name>
</gene>
<evidence type="ECO:0000313" key="2">
    <source>
        <dbReference type="Proteomes" id="UP000789901"/>
    </source>
</evidence>
<name>A0ABN7XJ71_GIGMA</name>
<keyword evidence="2" id="KW-1185">Reference proteome</keyword>
<dbReference type="Proteomes" id="UP000789901">
    <property type="component" value="Unassembled WGS sequence"/>
</dbReference>
<accession>A0ABN7XJ71</accession>
<protein>
    <submittedName>
        <fullName evidence="1">32210_t:CDS:1</fullName>
    </submittedName>
</protein>
<organism evidence="1 2">
    <name type="scientific">Gigaspora margarita</name>
    <dbReference type="NCBI Taxonomy" id="4874"/>
    <lineage>
        <taxon>Eukaryota</taxon>
        <taxon>Fungi</taxon>
        <taxon>Fungi incertae sedis</taxon>
        <taxon>Mucoromycota</taxon>
        <taxon>Glomeromycotina</taxon>
        <taxon>Glomeromycetes</taxon>
        <taxon>Diversisporales</taxon>
        <taxon>Gigasporaceae</taxon>
        <taxon>Gigaspora</taxon>
    </lineage>
</organism>
<sequence>RLKISRLDENIKEQFLRLDIQRQGDFPFHNIGFSYHQVECDNQHHG</sequence>
<feature type="non-terminal residue" evidence="1">
    <location>
        <position position="46"/>
    </location>
</feature>
<evidence type="ECO:0000313" key="1">
    <source>
        <dbReference type="EMBL" id="CAG8854625.1"/>
    </source>
</evidence>